<evidence type="ECO:0000256" key="3">
    <source>
        <dbReference type="ARBA" id="ARBA00010281"/>
    </source>
</evidence>
<dbReference type="RefSeq" id="WP_059054016.1">
    <property type="nucleotide sequence ID" value="NZ_LOJF01000001.1"/>
</dbReference>
<dbReference type="GO" id="GO:0005978">
    <property type="term" value="P:glycogen biosynthetic process"/>
    <property type="evidence" value="ECO:0007669"/>
    <property type="project" value="UniProtKB-UniRule"/>
</dbReference>
<dbReference type="Pfam" id="PF00534">
    <property type="entry name" value="Glycos_transf_1"/>
    <property type="match status" value="1"/>
</dbReference>
<comment type="function">
    <text evidence="2 7">Synthesizes alpha-1,4-glucan chains using ADP-glucose.</text>
</comment>
<dbReference type="AlphaFoldDB" id="A0A100YXN8"/>
<dbReference type="GO" id="GO:0004373">
    <property type="term" value="F:alpha-1,4-glucan glucosyltransferase (UDP-glucose donor) activity"/>
    <property type="evidence" value="ECO:0007669"/>
    <property type="project" value="InterPro"/>
</dbReference>
<dbReference type="EC" id="2.4.1.21" evidence="7"/>
<gene>
    <name evidence="7" type="primary">glgA</name>
    <name evidence="10" type="ORF">AUL39_01135</name>
</gene>
<sequence length="499" mass="56291">MPTSAHRRKLRILFASSEAVPFAKTGGLGDVAGSLPRALKHAGAKAAVIMPKYGTIPQEYKDRMKHVADFYVPLAWRNVYCGIEKLELQGLDFYFVDNEAYFKRDGLYGYFDDGERFAFFAKAICEAIVKVPELACDVLHCNDWQTALCPVFLRELYRGAPQCNNVKTVMTVHNIKFQGQYGDKMLSDILGLADIPAARDQLYCDKDSINFMKGGLCYADALTTVSPSYAYELQMPFYGEGLDPIFRRRSNILTGILNGIDTSIWNPKTDAMIPANYSADDLANKAECKRALQEELGLRQDPTRPLVVMIGRLTNQKGLGLVRYAMDGIMRRGVQVAILGTGDADQEEAFRYFDQKYGDMMCARIAFDNALSHRMYAGGDILLMPSEFEPCGLSQMIAMRYGTLPLVRETGGLRDSVVPYNKFTGEGTGFRFSNMNADEMADTLLGACEIFWTNQELWTKLMLQAMATDFSWRRAANDYMDIYHGLHPEVIRYNKRRDR</sequence>
<evidence type="ECO:0000313" key="10">
    <source>
        <dbReference type="EMBL" id="KUH59573.1"/>
    </source>
</evidence>
<dbReference type="SUPFAM" id="SSF53756">
    <property type="entry name" value="UDP-Glycosyltransferase/glycogen phosphorylase"/>
    <property type="match status" value="1"/>
</dbReference>
<dbReference type="InterPro" id="IPR013534">
    <property type="entry name" value="Starch_synth_cat_dom"/>
</dbReference>
<comment type="pathway">
    <text evidence="7">Glycan biosynthesis; glycogen biosynthesis.</text>
</comment>
<evidence type="ECO:0000256" key="7">
    <source>
        <dbReference type="HAMAP-Rule" id="MF_00484"/>
    </source>
</evidence>
<dbReference type="GO" id="GO:0009011">
    <property type="term" value="F:alpha-1,4-glucan glucosyltransferase (ADP-glucose donor) activity"/>
    <property type="evidence" value="ECO:0007669"/>
    <property type="project" value="UniProtKB-UniRule"/>
</dbReference>
<evidence type="ECO:0000259" key="9">
    <source>
        <dbReference type="Pfam" id="PF08323"/>
    </source>
</evidence>
<comment type="caution">
    <text evidence="10">The sequence shown here is derived from an EMBL/GenBank/DDBJ whole genome shotgun (WGS) entry which is preliminary data.</text>
</comment>
<feature type="domain" description="Starch synthase catalytic" evidence="9">
    <location>
        <begin position="11"/>
        <end position="247"/>
    </location>
</feature>
<proteinExistence type="inferred from homology"/>
<keyword evidence="11" id="KW-1185">Reference proteome</keyword>
<keyword evidence="4 7" id="KW-0328">Glycosyltransferase</keyword>
<dbReference type="InterPro" id="IPR001296">
    <property type="entry name" value="Glyco_trans_1"/>
</dbReference>
<dbReference type="NCBIfam" id="NF001898">
    <property type="entry name" value="PRK00654.1-1"/>
    <property type="match status" value="1"/>
</dbReference>
<dbReference type="InterPro" id="IPR011835">
    <property type="entry name" value="GS/SS"/>
</dbReference>
<reference evidence="10 11" key="1">
    <citation type="submission" date="2015-12" db="EMBL/GenBank/DDBJ databases">
        <title>Draft Genome Sequence of Olsenella scatoligenes SK9K4T; a Producer of 3-Methylindole- (skatole) and 4-Methylphenol- (p-cresol) Isolated from Pig Feces.</title>
        <authorList>
            <person name="Li X."/>
            <person name="Borg B."/>
            <person name="Canibe N."/>
        </authorList>
    </citation>
    <scope>NUCLEOTIDE SEQUENCE [LARGE SCALE GENOMIC DNA]</scope>
    <source>
        <strain evidence="10 11">SK9K4</strain>
    </source>
</reference>
<evidence type="ECO:0000313" key="11">
    <source>
        <dbReference type="Proteomes" id="UP000054078"/>
    </source>
</evidence>
<comment type="catalytic activity">
    <reaction evidence="1 7">
        <text>[(1-&gt;4)-alpha-D-glucosyl](n) + ADP-alpha-D-glucose = [(1-&gt;4)-alpha-D-glucosyl](n+1) + ADP + H(+)</text>
        <dbReference type="Rhea" id="RHEA:18189"/>
        <dbReference type="Rhea" id="RHEA-COMP:9584"/>
        <dbReference type="Rhea" id="RHEA-COMP:9587"/>
        <dbReference type="ChEBI" id="CHEBI:15378"/>
        <dbReference type="ChEBI" id="CHEBI:15444"/>
        <dbReference type="ChEBI" id="CHEBI:57498"/>
        <dbReference type="ChEBI" id="CHEBI:456216"/>
        <dbReference type="EC" id="2.4.1.21"/>
    </reaction>
</comment>
<feature type="binding site" evidence="7">
    <location>
        <position position="24"/>
    </location>
    <ligand>
        <name>ADP-alpha-D-glucose</name>
        <dbReference type="ChEBI" id="CHEBI:57498"/>
    </ligand>
</feature>
<comment type="similarity">
    <text evidence="3 7">Belongs to the glycosyltransferase 1 family. Bacterial/plant glycogen synthase subfamily.</text>
</comment>
<protein>
    <recommendedName>
        <fullName evidence="7">Glycogen synthase</fullName>
        <ecNumber evidence="7">2.4.1.21</ecNumber>
    </recommendedName>
    <alternativeName>
        <fullName evidence="7">Starch [bacterial glycogen] synthase</fullName>
    </alternativeName>
</protein>
<dbReference type="CDD" id="cd03791">
    <property type="entry name" value="GT5_Glycogen_synthase_DULL1-like"/>
    <property type="match status" value="1"/>
</dbReference>
<organism evidence="10 11">
    <name type="scientific">Tractidigestivibacter scatoligenes</name>
    <name type="common">Olsenella scatoligenes</name>
    <dbReference type="NCBI Taxonomy" id="1299998"/>
    <lineage>
        <taxon>Bacteria</taxon>
        <taxon>Bacillati</taxon>
        <taxon>Actinomycetota</taxon>
        <taxon>Coriobacteriia</taxon>
        <taxon>Coriobacteriales</taxon>
        <taxon>Atopobiaceae</taxon>
        <taxon>Tractidigestivibacter</taxon>
    </lineage>
</organism>
<dbReference type="OrthoDB" id="6286688at2"/>
<dbReference type="NCBIfam" id="TIGR02095">
    <property type="entry name" value="glgA"/>
    <property type="match status" value="1"/>
</dbReference>
<dbReference type="PANTHER" id="PTHR45825">
    <property type="entry name" value="GRANULE-BOUND STARCH SYNTHASE 1, CHLOROPLASTIC/AMYLOPLASTIC"/>
    <property type="match status" value="1"/>
</dbReference>
<dbReference type="Proteomes" id="UP000054078">
    <property type="component" value="Unassembled WGS sequence"/>
</dbReference>
<feature type="domain" description="Glycosyl transferase family 1" evidence="8">
    <location>
        <begin position="301"/>
        <end position="444"/>
    </location>
</feature>
<evidence type="ECO:0000256" key="1">
    <source>
        <dbReference type="ARBA" id="ARBA00001478"/>
    </source>
</evidence>
<evidence type="ECO:0000256" key="6">
    <source>
        <dbReference type="ARBA" id="ARBA00023056"/>
    </source>
</evidence>
<keyword evidence="6 7" id="KW-0320">Glycogen biosynthesis</keyword>
<accession>A0A100YXN8</accession>
<evidence type="ECO:0000259" key="8">
    <source>
        <dbReference type="Pfam" id="PF00534"/>
    </source>
</evidence>
<evidence type="ECO:0000256" key="2">
    <source>
        <dbReference type="ARBA" id="ARBA00002764"/>
    </source>
</evidence>
<dbReference type="Pfam" id="PF08323">
    <property type="entry name" value="Glyco_transf_5"/>
    <property type="match status" value="1"/>
</dbReference>
<evidence type="ECO:0000256" key="4">
    <source>
        <dbReference type="ARBA" id="ARBA00022676"/>
    </source>
</evidence>
<dbReference type="EMBL" id="LOJF01000001">
    <property type="protein sequence ID" value="KUH59573.1"/>
    <property type="molecule type" value="Genomic_DNA"/>
</dbReference>
<dbReference type="STRING" id="1299998.AUL39_01135"/>
<evidence type="ECO:0000256" key="5">
    <source>
        <dbReference type="ARBA" id="ARBA00022679"/>
    </source>
</evidence>
<name>A0A100YXN8_TRASO</name>
<keyword evidence="5 7" id="KW-0808">Transferase</keyword>
<dbReference type="UniPathway" id="UPA00164"/>
<dbReference type="Gene3D" id="3.40.50.2000">
    <property type="entry name" value="Glycogen Phosphorylase B"/>
    <property type="match status" value="2"/>
</dbReference>
<dbReference type="PANTHER" id="PTHR45825:SF11">
    <property type="entry name" value="ALPHA AMYLASE DOMAIN-CONTAINING PROTEIN"/>
    <property type="match status" value="1"/>
</dbReference>
<dbReference type="HAMAP" id="MF_00484">
    <property type="entry name" value="Glycogen_synth"/>
    <property type="match status" value="1"/>
</dbReference>